<dbReference type="STRING" id="1227465.C463_15610"/>
<dbReference type="GO" id="GO:0051301">
    <property type="term" value="P:cell division"/>
    <property type="evidence" value="ECO:0007669"/>
    <property type="project" value="UniProtKB-KW"/>
</dbReference>
<dbReference type="EMBL" id="AOJK01000072">
    <property type="protein sequence ID" value="ELZ40359.1"/>
    <property type="molecule type" value="Genomic_DNA"/>
</dbReference>
<sequence length="410" mass="43870">MATAAPRFVPVLFGSHGGAAVNIDDRIERRLGYDAGMSVLADFEAVSPVTHVESPVGRGPAIERLLDVFEPAFTGSLPPSVYVYGPKGSGKSAVVSALFDRLASHSGPRRAIQTTTRAVEPTIPGFVYVDARNASTRFRLYHAMLAAMSDEPVPDHGIGTEELADSLRDAMRTGPDLVVAVDHTNETETPAAAALTDWLNDVGERLAPAFLGRDPPDAIDWEPETTVEFAKYRRHVLVELLTSRCSTGLGRDALSHDQIREVVEWAAGDAHDALAAVMGAAVNAERAGASTVRSGDVDAGIDGVPRPCVALGRVLALPESRQRLLYELAGLSEEERSTVGVATEAIAARPGVDLSASTVRRVLYELADAGLLERVTVHQSDGKGRPPSRLVALFPTVVFRELFERRVRTG</sequence>
<protein>
    <submittedName>
        <fullName evidence="2">Cell division control protein</fullName>
    </submittedName>
</protein>
<dbReference type="InterPro" id="IPR041664">
    <property type="entry name" value="AAA_16"/>
</dbReference>
<name>M0E1Y2_9EURY</name>
<comment type="caution">
    <text evidence="2">The sequence shown here is derived from an EMBL/GenBank/DDBJ whole genome shotgun (WGS) entry which is preliminary data.</text>
</comment>
<gene>
    <name evidence="2" type="ORF">C463_15610</name>
</gene>
<keyword evidence="2" id="KW-0132">Cell division</keyword>
<reference evidence="2 3" key="1">
    <citation type="journal article" date="2014" name="PLoS Genet.">
        <title>Phylogenetically driven sequencing of extremely halophilic archaea reveals strategies for static and dynamic osmo-response.</title>
        <authorList>
            <person name="Becker E.A."/>
            <person name="Seitzer P.M."/>
            <person name="Tritt A."/>
            <person name="Larsen D."/>
            <person name="Krusor M."/>
            <person name="Yao A.I."/>
            <person name="Wu D."/>
            <person name="Madern D."/>
            <person name="Eisen J.A."/>
            <person name="Darling A.E."/>
            <person name="Facciotti M.T."/>
        </authorList>
    </citation>
    <scope>NUCLEOTIDE SEQUENCE [LARGE SCALE GENOMIC DNA]</scope>
    <source>
        <strain evidence="2 3">DSM 19288</strain>
    </source>
</reference>
<proteinExistence type="predicted"/>
<evidence type="ECO:0000259" key="1">
    <source>
        <dbReference type="Pfam" id="PF13191"/>
    </source>
</evidence>
<keyword evidence="2" id="KW-0131">Cell cycle</keyword>
<dbReference type="SUPFAM" id="SSF46785">
    <property type="entry name" value="Winged helix' DNA-binding domain"/>
    <property type="match status" value="1"/>
</dbReference>
<evidence type="ECO:0000313" key="2">
    <source>
        <dbReference type="EMBL" id="ELZ40359.1"/>
    </source>
</evidence>
<keyword evidence="3" id="KW-1185">Reference proteome</keyword>
<dbReference type="PATRIC" id="fig|1227465.4.peg.3018"/>
<evidence type="ECO:0000313" key="3">
    <source>
        <dbReference type="Proteomes" id="UP000011586"/>
    </source>
</evidence>
<dbReference type="Proteomes" id="UP000011586">
    <property type="component" value="Unassembled WGS sequence"/>
</dbReference>
<accession>M0E1Y2</accession>
<dbReference type="SUPFAM" id="SSF52540">
    <property type="entry name" value="P-loop containing nucleoside triphosphate hydrolases"/>
    <property type="match status" value="1"/>
</dbReference>
<dbReference type="Pfam" id="PF13191">
    <property type="entry name" value="AAA_16"/>
    <property type="match status" value="1"/>
</dbReference>
<dbReference type="InterPro" id="IPR036390">
    <property type="entry name" value="WH_DNA-bd_sf"/>
</dbReference>
<dbReference type="InterPro" id="IPR027417">
    <property type="entry name" value="P-loop_NTPase"/>
</dbReference>
<feature type="domain" description="Orc1-like AAA ATPase" evidence="1">
    <location>
        <begin position="55"/>
        <end position="207"/>
    </location>
</feature>
<organism evidence="2 3">
    <name type="scientific">Halorubrum californiense DSM 19288</name>
    <dbReference type="NCBI Taxonomy" id="1227465"/>
    <lineage>
        <taxon>Archaea</taxon>
        <taxon>Methanobacteriati</taxon>
        <taxon>Methanobacteriota</taxon>
        <taxon>Stenosarchaea group</taxon>
        <taxon>Halobacteria</taxon>
        <taxon>Halobacteriales</taxon>
        <taxon>Haloferacaceae</taxon>
        <taxon>Halorubrum</taxon>
    </lineage>
</organism>
<dbReference type="Gene3D" id="1.10.8.60">
    <property type="match status" value="1"/>
</dbReference>
<dbReference type="Gene3D" id="3.40.50.300">
    <property type="entry name" value="P-loop containing nucleotide triphosphate hydrolases"/>
    <property type="match status" value="1"/>
</dbReference>
<dbReference type="AlphaFoldDB" id="M0E1Y2"/>